<accession>A0ABY7T2W9</accession>
<name>A0ABY7T2W9_9SPHI</name>
<organism evidence="1 2">
    <name type="scientific">Mucilaginibacter jinjuensis</name>
    <dbReference type="NCBI Taxonomy" id="1176721"/>
    <lineage>
        <taxon>Bacteria</taxon>
        <taxon>Pseudomonadati</taxon>
        <taxon>Bacteroidota</taxon>
        <taxon>Sphingobacteriia</taxon>
        <taxon>Sphingobacteriales</taxon>
        <taxon>Sphingobacteriaceae</taxon>
        <taxon>Mucilaginibacter</taxon>
    </lineage>
</organism>
<dbReference type="RefSeq" id="WP_273628189.1">
    <property type="nucleotide sequence ID" value="NZ_CP117167.1"/>
</dbReference>
<evidence type="ECO:0000313" key="2">
    <source>
        <dbReference type="Proteomes" id="UP001216139"/>
    </source>
</evidence>
<keyword evidence="2" id="KW-1185">Reference proteome</keyword>
<dbReference type="EMBL" id="CP117167">
    <property type="protein sequence ID" value="WCT10086.1"/>
    <property type="molecule type" value="Genomic_DNA"/>
</dbReference>
<dbReference type="Proteomes" id="UP001216139">
    <property type="component" value="Chromosome"/>
</dbReference>
<reference evidence="1 2" key="1">
    <citation type="submission" date="2023-02" db="EMBL/GenBank/DDBJ databases">
        <title>Genome sequence of Mucilaginibacter jinjuensis strain KACC 16571.</title>
        <authorList>
            <person name="Kim S."/>
            <person name="Heo J."/>
            <person name="Kwon S.-W."/>
        </authorList>
    </citation>
    <scope>NUCLEOTIDE SEQUENCE [LARGE SCALE GENOMIC DNA]</scope>
    <source>
        <strain evidence="1 2">KACC 16571</strain>
    </source>
</reference>
<gene>
    <name evidence="1" type="ORF">PQO05_15235</name>
</gene>
<dbReference type="Gene3D" id="2.40.128.490">
    <property type="entry name" value="Uncharacterised protein PF14869, DUF4488"/>
    <property type="match status" value="1"/>
</dbReference>
<evidence type="ECO:0008006" key="3">
    <source>
        <dbReference type="Google" id="ProtNLM"/>
    </source>
</evidence>
<evidence type="ECO:0000313" key="1">
    <source>
        <dbReference type="EMBL" id="WCT10086.1"/>
    </source>
</evidence>
<proteinExistence type="predicted"/>
<protein>
    <recommendedName>
        <fullName evidence="3">Lipocalin-like protein</fullName>
    </recommendedName>
</protein>
<sequence length="131" mass="15024">MKKLFFIIPAILILSAFQQPKSLKGTWQFVGGIYNGKIDSGTNEYKLQRKYDATHFDAFIIEPKEKPIKYQGGDYTLLGDTCLETETFSTQPSNLTGKTIHYHIKLNHDTLTFSGKLPSGMQVEEYWRKVK</sequence>